<gene>
    <name evidence="13" type="ORF">ZIOFF_056165</name>
</gene>
<evidence type="ECO:0000256" key="1">
    <source>
        <dbReference type="ARBA" id="ARBA00022603"/>
    </source>
</evidence>
<dbReference type="SUPFAM" id="SSF82282">
    <property type="entry name" value="Homocysteine S-methyltransferase"/>
    <property type="match status" value="1"/>
</dbReference>
<evidence type="ECO:0000259" key="12">
    <source>
        <dbReference type="PROSITE" id="PS50970"/>
    </source>
</evidence>
<comment type="cofactor">
    <cofactor evidence="10">
        <name>Zn(2+)</name>
        <dbReference type="ChEBI" id="CHEBI:29105"/>
    </cofactor>
</comment>
<dbReference type="EC" id="2.1.1.10" evidence="7"/>
<organism evidence="13 14">
    <name type="scientific">Zingiber officinale</name>
    <name type="common">Ginger</name>
    <name type="synonym">Amomum zingiber</name>
    <dbReference type="NCBI Taxonomy" id="94328"/>
    <lineage>
        <taxon>Eukaryota</taxon>
        <taxon>Viridiplantae</taxon>
        <taxon>Streptophyta</taxon>
        <taxon>Embryophyta</taxon>
        <taxon>Tracheophyta</taxon>
        <taxon>Spermatophyta</taxon>
        <taxon>Magnoliopsida</taxon>
        <taxon>Liliopsida</taxon>
        <taxon>Zingiberales</taxon>
        <taxon>Zingiberaceae</taxon>
        <taxon>Zingiber</taxon>
    </lineage>
</organism>
<keyword evidence="3 10" id="KW-0808">Transferase</keyword>
<keyword evidence="14" id="KW-1185">Reference proteome</keyword>
<feature type="compositionally biased region" description="Basic and acidic residues" evidence="11">
    <location>
        <begin position="714"/>
        <end position="729"/>
    </location>
</feature>
<keyword evidence="6" id="KW-0486">Methionine biosynthesis</keyword>
<accession>A0A8J5KF75</accession>
<dbReference type="FunFam" id="3.20.20.330:FF:000002">
    <property type="entry name" value="Homocysteine S-methyltransferase"/>
    <property type="match status" value="1"/>
</dbReference>
<reference evidence="13 14" key="1">
    <citation type="submission" date="2020-08" db="EMBL/GenBank/DDBJ databases">
        <title>Plant Genome Project.</title>
        <authorList>
            <person name="Zhang R.-G."/>
        </authorList>
    </citation>
    <scope>NUCLEOTIDE SEQUENCE [LARGE SCALE GENOMIC DNA]</scope>
    <source>
        <tissue evidence="13">Rhizome</tissue>
    </source>
</reference>
<evidence type="ECO:0000256" key="2">
    <source>
        <dbReference type="ARBA" id="ARBA00022605"/>
    </source>
</evidence>
<evidence type="ECO:0000256" key="10">
    <source>
        <dbReference type="PROSITE-ProRule" id="PRU00333"/>
    </source>
</evidence>
<dbReference type="NCBIfam" id="NF007020">
    <property type="entry name" value="PRK09485.1"/>
    <property type="match status" value="1"/>
</dbReference>
<sequence length="729" mass="77104">MGFGSGDGADLMRKFLNEAGGSAVIDGGLATELEAHGADLKDQLWSAKYLFTSPDLIKKVHLDYLEAGASILITASYQGTIQGFQSRGFSPAESEALLRRSVEIACEARDIFQGQYLKASSGFSEGAINLKQHPVLVAASIGSYGAYLADGSEYSGNYGQEITVETLKDFHRRRLQVLSEAGADIIAFETIPNKLEAQAYVELLLECDTKIPAWFSFTSKDGINVVSGDSMAECVSLADSCNKVVAIGINCTAPRFIHSLILSIKKETLKPILVYPNSGGEGYDPVRKDWVLSGASDDDFVSYVSKWHEAGASLIGGCCRTTPNTIRAIAKALCKGFDAGKGEAEQQIEVEKNSVEDTLALNSTSFHNSSSNTSACSRPLLVYNTAPGKQRNPWPKSANIFTVLSHIIGKAPLSRVARKESHRLTPTCRLRATSLLLRLPKLTPSLSLDLHAPHGPFVRALCTPPRIGCGTASFCEGRDIAVRSHPRTGGIPPEDPCCRRTRHGRALPVPAVPGTAPRTSIGIAVVGAGRDAPLHTVVGIAGIPPEGRGSLRHRSHALCARAPLGNAPRISFGTALAAGRRRAADHNAARTGGVLPRGLCSSRRVLAPPHTAARTASRIAAPGAGHAAAASTSACIGEASLEDLDASPPDRLPCSFSVRCGIPPRTFARTGAAELRPADSGGTLAGTARAGAGDRRCCARARKQPIGDQSDGSDDGRKDYDASYSERTR</sequence>
<dbReference type="GO" id="GO:0009086">
    <property type="term" value="P:methionine biosynthetic process"/>
    <property type="evidence" value="ECO:0007669"/>
    <property type="project" value="UniProtKB-KW"/>
</dbReference>
<feature type="binding site" evidence="10">
    <location>
        <position position="319"/>
    </location>
    <ligand>
        <name>Zn(2+)</name>
        <dbReference type="ChEBI" id="CHEBI:29105"/>
    </ligand>
</feature>
<comment type="function">
    <text evidence="9">Catalyzes methyl transfer from S-methylmethionine (SMM) to adenosyl-L-homocysteine (AdoMet). SMM degradation (by HMT-1, HMT-2, HMT-3 and HMT-4) and biosynthesis (by MMT1) constitute the SMM cycle in plants, which is probably required to achieve short term control of AdoMet level.</text>
</comment>
<evidence type="ECO:0000256" key="5">
    <source>
        <dbReference type="ARBA" id="ARBA00022833"/>
    </source>
</evidence>
<dbReference type="InterPro" id="IPR003726">
    <property type="entry name" value="HCY_dom"/>
</dbReference>
<dbReference type="Pfam" id="PF02574">
    <property type="entry name" value="S-methyl_trans"/>
    <property type="match status" value="1"/>
</dbReference>
<feature type="domain" description="Hcy-binding" evidence="12">
    <location>
        <begin position="11"/>
        <end position="333"/>
    </location>
</feature>
<dbReference type="InterPro" id="IPR036589">
    <property type="entry name" value="HCY_dom_sf"/>
</dbReference>
<dbReference type="GO" id="GO:0032259">
    <property type="term" value="P:methylation"/>
    <property type="evidence" value="ECO:0007669"/>
    <property type="project" value="UniProtKB-KW"/>
</dbReference>
<evidence type="ECO:0000256" key="6">
    <source>
        <dbReference type="ARBA" id="ARBA00023167"/>
    </source>
</evidence>
<keyword evidence="5 10" id="KW-0862">Zinc</keyword>
<feature type="region of interest" description="Disordered" evidence="11">
    <location>
        <begin position="677"/>
        <end position="729"/>
    </location>
</feature>
<dbReference type="InterPro" id="IPR051486">
    <property type="entry name" value="Hcy_S-methyltransferase"/>
</dbReference>
<evidence type="ECO:0000256" key="7">
    <source>
        <dbReference type="ARBA" id="ARBA00039035"/>
    </source>
</evidence>
<dbReference type="Proteomes" id="UP000734854">
    <property type="component" value="Unassembled WGS sequence"/>
</dbReference>
<name>A0A8J5KF75_ZINOF</name>
<evidence type="ECO:0000313" key="14">
    <source>
        <dbReference type="Proteomes" id="UP000734854"/>
    </source>
</evidence>
<dbReference type="AlphaFoldDB" id="A0A8J5KF75"/>
<keyword evidence="4 10" id="KW-0479">Metal-binding</keyword>
<evidence type="ECO:0000256" key="3">
    <source>
        <dbReference type="ARBA" id="ARBA00022679"/>
    </source>
</evidence>
<dbReference type="GO" id="GO:0033528">
    <property type="term" value="P:S-methylmethionine cycle"/>
    <property type="evidence" value="ECO:0007669"/>
    <property type="project" value="TreeGrafter"/>
</dbReference>
<protein>
    <recommendedName>
        <fullName evidence="7">homocysteine S-methyltransferase</fullName>
        <ecNumber evidence="7">2.1.1.10</ecNumber>
    </recommendedName>
</protein>
<feature type="binding site" evidence="10">
    <location>
        <position position="251"/>
    </location>
    <ligand>
        <name>Zn(2+)</name>
        <dbReference type="ChEBI" id="CHEBI:29105"/>
    </ligand>
</feature>
<dbReference type="Gene3D" id="3.20.20.330">
    <property type="entry name" value="Homocysteine-binding-like domain"/>
    <property type="match status" value="1"/>
</dbReference>
<feature type="binding site" evidence="10">
    <location>
        <position position="318"/>
    </location>
    <ligand>
        <name>Zn(2+)</name>
        <dbReference type="ChEBI" id="CHEBI:29105"/>
    </ligand>
</feature>
<evidence type="ECO:0000256" key="9">
    <source>
        <dbReference type="ARBA" id="ARBA00056359"/>
    </source>
</evidence>
<dbReference type="GO" id="GO:0008898">
    <property type="term" value="F:S-adenosylmethionine-homocysteine S-methyltransferase activity"/>
    <property type="evidence" value="ECO:0007669"/>
    <property type="project" value="TreeGrafter"/>
</dbReference>
<proteinExistence type="predicted"/>
<dbReference type="PROSITE" id="PS50970">
    <property type="entry name" value="HCY"/>
    <property type="match status" value="1"/>
</dbReference>
<dbReference type="EMBL" id="JACMSC010000015">
    <property type="protein sequence ID" value="KAG6487577.1"/>
    <property type="molecule type" value="Genomic_DNA"/>
</dbReference>
<evidence type="ECO:0000256" key="11">
    <source>
        <dbReference type="SAM" id="MobiDB-lite"/>
    </source>
</evidence>
<comment type="catalytic activity">
    <reaction evidence="8">
        <text>S-methyl-L-methionine + L-homocysteine = 2 L-methionine + H(+)</text>
        <dbReference type="Rhea" id="RHEA:26337"/>
        <dbReference type="ChEBI" id="CHEBI:15378"/>
        <dbReference type="ChEBI" id="CHEBI:57844"/>
        <dbReference type="ChEBI" id="CHEBI:58199"/>
        <dbReference type="ChEBI" id="CHEBI:58252"/>
        <dbReference type="EC" id="2.1.1.10"/>
    </reaction>
</comment>
<feature type="compositionally biased region" description="Low complexity" evidence="11">
    <location>
        <begin position="681"/>
        <end position="691"/>
    </location>
</feature>
<comment type="caution">
    <text evidence="13">The sequence shown here is derived from an EMBL/GenBank/DDBJ whole genome shotgun (WGS) entry which is preliminary data.</text>
</comment>
<dbReference type="PANTHER" id="PTHR46015">
    <property type="entry name" value="ZGC:172121"/>
    <property type="match status" value="1"/>
</dbReference>
<evidence type="ECO:0000256" key="8">
    <source>
        <dbReference type="ARBA" id="ARBA00052655"/>
    </source>
</evidence>
<dbReference type="GO" id="GO:0046872">
    <property type="term" value="F:metal ion binding"/>
    <property type="evidence" value="ECO:0007669"/>
    <property type="project" value="UniProtKB-KW"/>
</dbReference>
<keyword evidence="2" id="KW-0028">Amino-acid biosynthesis</keyword>
<keyword evidence="1 10" id="KW-0489">Methyltransferase</keyword>
<dbReference type="PANTHER" id="PTHR46015:SF1">
    <property type="entry name" value="HOMOCYSTEINE S-METHYLTRANSFERASE-LIKE ISOFORM 1"/>
    <property type="match status" value="1"/>
</dbReference>
<evidence type="ECO:0000313" key="13">
    <source>
        <dbReference type="EMBL" id="KAG6487577.1"/>
    </source>
</evidence>
<evidence type="ECO:0000256" key="4">
    <source>
        <dbReference type="ARBA" id="ARBA00022723"/>
    </source>
</evidence>